<dbReference type="Gene3D" id="3.40.50.1820">
    <property type="entry name" value="alpha/beta hydrolase"/>
    <property type="match status" value="1"/>
</dbReference>
<proteinExistence type="predicted"/>
<dbReference type="InterPro" id="IPR017531">
    <property type="entry name" value="Hydrolase-1_PEP"/>
</dbReference>
<dbReference type="SUPFAM" id="SSF53474">
    <property type="entry name" value="alpha/beta-Hydrolases"/>
    <property type="match status" value="1"/>
</dbReference>
<reference evidence="2 3" key="1">
    <citation type="journal article" date="2019" name="Int. J. Syst. Evol. Microbiol.">
        <title>The Global Catalogue of Microorganisms (GCM) 10K type strain sequencing project: providing services to taxonomists for standard genome sequencing and annotation.</title>
        <authorList>
            <consortium name="The Broad Institute Genomics Platform"/>
            <consortium name="The Broad Institute Genome Sequencing Center for Infectious Disease"/>
            <person name="Wu L."/>
            <person name="Ma J."/>
        </authorList>
    </citation>
    <scope>NUCLEOTIDE SEQUENCE [LARGE SCALE GENOMIC DNA]</scope>
    <source>
        <strain evidence="2 3">JCM 15608</strain>
    </source>
</reference>
<feature type="domain" description="Serine aminopeptidase S33" evidence="1">
    <location>
        <begin position="48"/>
        <end position="183"/>
    </location>
</feature>
<evidence type="ECO:0000313" key="2">
    <source>
        <dbReference type="EMBL" id="GAA0823789.1"/>
    </source>
</evidence>
<name>A0ABN1LB99_9GAMM</name>
<organism evidence="2 3">
    <name type="scientific">Colwellia asteriadis</name>
    <dbReference type="NCBI Taxonomy" id="517723"/>
    <lineage>
        <taxon>Bacteria</taxon>
        <taxon>Pseudomonadati</taxon>
        <taxon>Pseudomonadota</taxon>
        <taxon>Gammaproteobacteria</taxon>
        <taxon>Alteromonadales</taxon>
        <taxon>Colwelliaceae</taxon>
        <taxon>Colwellia</taxon>
    </lineage>
</organism>
<dbReference type="InterPro" id="IPR029058">
    <property type="entry name" value="AB_hydrolase_fold"/>
</dbReference>
<keyword evidence="3" id="KW-1185">Reference proteome</keyword>
<dbReference type="RefSeq" id="WP_343819009.1">
    <property type="nucleotide sequence ID" value="NZ_BAAAFA010000015.1"/>
</dbReference>
<protein>
    <submittedName>
        <fullName evidence="2">Hydrolase 1, exosortase A system-associated</fullName>
    </submittedName>
</protein>
<dbReference type="Pfam" id="PF12146">
    <property type="entry name" value="Hydrolase_4"/>
    <property type="match status" value="1"/>
</dbReference>
<comment type="caution">
    <text evidence="2">The sequence shown here is derived from an EMBL/GenBank/DDBJ whole genome shotgun (WGS) entry which is preliminary data.</text>
</comment>
<dbReference type="GO" id="GO:0016787">
    <property type="term" value="F:hydrolase activity"/>
    <property type="evidence" value="ECO:0007669"/>
    <property type="project" value="UniProtKB-KW"/>
</dbReference>
<evidence type="ECO:0000313" key="3">
    <source>
        <dbReference type="Proteomes" id="UP001500021"/>
    </source>
</evidence>
<dbReference type="EMBL" id="BAAAFA010000015">
    <property type="protein sequence ID" value="GAA0823789.1"/>
    <property type="molecule type" value="Genomic_DNA"/>
</dbReference>
<keyword evidence="2" id="KW-0378">Hydrolase</keyword>
<gene>
    <name evidence="2" type="ORF">GCM10009111_33970</name>
</gene>
<dbReference type="NCBIfam" id="TIGR03100">
    <property type="entry name" value="hydr1_PEP"/>
    <property type="match status" value="1"/>
</dbReference>
<dbReference type="Proteomes" id="UP001500021">
    <property type="component" value="Unassembled WGS sequence"/>
</dbReference>
<dbReference type="InterPro" id="IPR022742">
    <property type="entry name" value="Hydrolase_4"/>
</dbReference>
<sequence length="279" mass="31206">MLETPLIFTCKEKQLVAIEHSPDKLNQKSTQGVLIVVGGPQTRVGSHRLFVQLARALAEQGYYALRFDYSGAGDSEGAISQFTDIQDDIAAALALFRQQQPQLTEIYLWGLCDAASAILLHLAENKQNTVSGLVLVNPWVRQASTQAKTYLKSYYVKRLLSKSFWGKLIRGNVKPTKALSDIRTFQQQSKTSPVAGSFVDNMYIGLRHFAGNVTVLLSECDLTAEEFKLLMVENTLWRTISKQENIKIHTIAQANHTFSEVKCKDRLITETLNAIKSLK</sequence>
<accession>A0ABN1LB99</accession>
<evidence type="ECO:0000259" key="1">
    <source>
        <dbReference type="Pfam" id="PF12146"/>
    </source>
</evidence>